<proteinExistence type="predicted"/>
<reference evidence="1 2" key="1">
    <citation type="submission" date="2024-09" db="EMBL/GenBank/DDBJ databases">
        <authorList>
            <consortium name="All-Russian atlas of soil microorganisms"/>
            <consortium name="as a basis for the search for new antimicrobial producers and enzymes with unique properties"/>
            <person name="Sokolova E.A."/>
            <person name="Voronina E.N."/>
        </authorList>
    </citation>
    <scope>NUCLEOTIDE SEQUENCE [LARGE SCALE GENOMIC DNA]</scope>
    <source>
        <strain evidence="1 2">AF-22b-331.1</strain>
    </source>
</reference>
<accession>A0ABW7CXB0</accession>
<evidence type="ECO:0000313" key="2">
    <source>
        <dbReference type="Proteomes" id="UP001605261"/>
    </source>
</evidence>
<evidence type="ECO:0000313" key="1">
    <source>
        <dbReference type="EMBL" id="MFG6109597.1"/>
    </source>
</evidence>
<gene>
    <name evidence="1" type="ORF">ACEU0G_003612</name>
</gene>
<name>A0ABW7CXB0_9GAMM</name>
<comment type="caution">
    <text evidence="1">The sequence shown here is derived from an EMBL/GenBank/DDBJ whole genome shotgun (WGS) entry which is preliminary data.</text>
</comment>
<keyword evidence="2" id="KW-1185">Reference proteome</keyword>
<sequence length="42" mass="4747">MTRLLNLIRTTKSISAMTTVQLSTAMKQTGKTIRLGNIRLQR</sequence>
<dbReference type="RefSeq" id="WP_394163320.1">
    <property type="nucleotide sequence ID" value="NZ_JBHGCJ010000007.1"/>
</dbReference>
<organism evidence="1 2">
    <name type="scientific">Stenotrophomonas nematodicola</name>
    <dbReference type="NCBI Taxonomy" id="2656746"/>
    <lineage>
        <taxon>Bacteria</taxon>
        <taxon>Pseudomonadati</taxon>
        <taxon>Pseudomonadota</taxon>
        <taxon>Gammaproteobacteria</taxon>
        <taxon>Lysobacterales</taxon>
        <taxon>Lysobacteraceae</taxon>
        <taxon>Stenotrophomonas</taxon>
    </lineage>
</organism>
<dbReference type="Proteomes" id="UP001605261">
    <property type="component" value="Unassembled WGS sequence"/>
</dbReference>
<dbReference type="EMBL" id="JBHGCJ010000007">
    <property type="protein sequence ID" value="MFG6109597.1"/>
    <property type="molecule type" value="Genomic_DNA"/>
</dbReference>
<protein>
    <submittedName>
        <fullName evidence="1">Uncharacterized protein</fullName>
    </submittedName>
</protein>